<protein>
    <submittedName>
        <fullName evidence="3">Sugar diacid recognition family protein</fullName>
    </submittedName>
</protein>
<comment type="caution">
    <text evidence="3">The sequence shown here is derived from an EMBL/GenBank/DDBJ whole genome shotgun (WGS) entry which is preliminary data.</text>
</comment>
<dbReference type="EMBL" id="WNME01000020">
    <property type="protein sequence ID" value="MUB66029.1"/>
    <property type="molecule type" value="Genomic_DNA"/>
</dbReference>
<dbReference type="InterPro" id="IPR051448">
    <property type="entry name" value="CdaR-like_regulators"/>
</dbReference>
<name>A0AAW9WLN9_9FIRM</name>
<dbReference type="PANTHER" id="PTHR33744:SF15">
    <property type="entry name" value="CARBOHYDRATE DIACID REGULATOR"/>
    <property type="match status" value="1"/>
</dbReference>
<evidence type="ECO:0000313" key="4">
    <source>
        <dbReference type="Proteomes" id="UP000434223"/>
    </source>
</evidence>
<gene>
    <name evidence="3" type="ORF">GNE07_23695</name>
</gene>
<feature type="domain" description="Putative sugar diacid recognition" evidence="1">
    <location>
        <begin position="16"/>
        <end position="147"/>
    </location>
</feature>
<evidence type="ECO:0000259" key="2">
    <source>
        <dbReference type="Pfam" id="PF13556"/>
    </source>
</evidence>
<sequence>MISGPAKGEGEHRMRITQDVAKTIVNEISNTINKNVNLMDETGRIIASTASDRVGTFHRGAQKIVEEKLDCLTIYTDQEYSGSRMGINMPIYFQGEIVGVIGITGEWDQISQYVQLIRKATEILLMESYLKNRELHDEASRREYVYKLLFEEFDRIPEQFYQYGFSIGIDAVLARACLTVSFKDGSRGERPKQIYEYLDMAEKKVHEYQAEAKQILVYRELTQLSIFIPGKDSEEVKRTAEDIRKRITLPEGIEIKAGLDESLYSGADIRSGYTKACKSLLVAMASNDRWLVCYNQLTLGLFVDEVSRATREEYVKRIFAFISDEEIAKWVSLLEVFYRCEGSITETASELFIHKNTLQYQLKKLASITGYDPRSLSCAGLYQTAIKFFYSF</sequence>
<dbReference type="AlphaFoldDB" id="A0AAW9WLN9"/>
<reference evidence="3 4" key="1">
    <citation type="submission" date="2019-09" db="EMBL/GenBank/DDBJ databases">
        <title>Draft genome sequencing of Hungatella hathewayi 123Y-2.</title>
        <authorList>
            <person name="Lv Q."/>
            <person name="Li S."/>
        </authorList>
    </citation>
    <scope>NUCLEOTIDE SEQUENCE [LARGE SCALE GENOMIC DNA]</scope>
    <source>
        <strain evidence="3 4">123Y-2</strain>
    </source>
</reference>
<proteinExistence type="predicted"/>
<dbReference type="Proteomes" id="UP000434223">
    <property type="component" value="Unassembled WGS sequence"/>
</dbReference>
<dbReference type="PANTHER" id="PTHR33744">
    <property type="entry name" value="CARBOHYDRATE DIACID REGULATOR"/>
    <property type="match status" value="1"/>
</dbReference>
<dbReference type="SUPFAM" id="SSF46689">
    <property type="entry name" value="Homeodomain-like"/>
    <property type="match status" value="1"/>
</dbReference>
<evidence type="ECO:0000313" key="3">
    <source>
        <dbReference type="EMBL" id="MUB66029.1"/>
    </source>
</evidence>
<dbReference type="InterPro" id="IPR008599">
    <property type="entry name" value="Diacid_rec"/>
</dbReference>
<dbReference type="InterPro" id="IPR042070">
    <property type="entry name" value="PucR_C-HTH_sf"/>
</dbReference>
<evidence type="ECO:0000259" key="1">
    <source>
        <dbReference type="Pfam" id="PF05651"/>
    </source>
</evidence>
<dbReference type="Pfam" id="PF13556">
    <property type="entry name" value="HTH_30"/>
    <property type="match status" value="1"/>
</dbReference>
<accession>A0AAW9WLN9</accession>
<dbReference type="InterPro" id="IPR009057">
    <property type="entry name" value="Homeodomain-like_sf"/>
</dbReference>
<dbReference type="Gene3D" id="1.10.10.2840">
    <property type="entry name" value="PucR C-terminal helix-turn-helix domain"/>
    <property type="match status" value="1"/>
</dbReference>
<feature type="domain" description="PucR C-terminal helix-turn-helix" evidence="2">
    <location>
        <begin position="332"/>
        <end position="375"/>
    </location>
</feature>
<dbReference type="Pfam" id="PF05651">
    <property type="entry name" value="Diacid_rec"/>
    <property type="match status" value="1"/>
</dbReference>
<dbReference type="InterPro" id="IPR025736">
    <property type="entry name" value="PucR_C-HTH_dom"/>
</dbReference>
<organism evidence="3 4">
    <name type="scientific">Hungatella hathewayi</name>
    <dbReference type="NCBI Taxonomy" id="154046"/>
    <lineage>
        <taxon>Bacteria</taxon>
        <taxon>Bacillati</taxon>
        <taxon>Bacillota</taxon>
        <taxon>Clostridia</taxon>
        <taxon>Lachnospirales</taxon>
        <taxon>Lachnospiraceae</taxon>
        <taxon>Hungatella</taxon>
    </lineage>
</organism>